<comment type="pathway">
    <text evidence="11">Porphyrin-containing compound metabolism.</text>
</comment>
<evidence type="ECO:0000313" key="15">
    <source>
        <dbReference type="Proteomes" id="UP000805614"/>
    </source>
</evidence>
<dbReference type="EMBL" id="JABVEC010000014">
    <property type="protein sequence ID" value="MBC6467703.1"/>
    <property type="molecule type" value="Genomic_DNA"/>
</dbReference>
<dbReference type="PANTHER" id="PTHR35457:SF1">
    <property type="entry name" value="HEME A SYNTHASE"/>
    <property type="match status" value="1"/>
</dbReference>
<sequence>MFTVAAQSENLLIKLRDAVWHPTPASMRLLALLGVITNAGIIVSGGVVRLTASGLGCPTWPKCTGDSLVPTSTPHHSPVNMAIEFGNRTLTFLVLAVAVAVFVAAYRLRSRRPALLPLAALQPLGVVSQAGLGGITVLTGLHPATVAAHYMLSAALVLAAVALHTRAGEGDETPRPLVRPGLRRLAFTLGVVVVALLAAGTIVTGSGPHAGDDEAPRFGFEIEQVARAHGALAWATVALTIALMIGLRRAAAPGAIQRRAAVLFAVELAQGVIGYVQYLMGVPAVLVGLHMLGSALMWIATLQVIFALRDRGPRADRPAGDAGGRRVRDTGPPEPPDPGVADRSGTTVPA</sequence>
<evidence type="ECO:0000256" key="11">
    <source>
        <dbReference type="ARBA" id="ARBA00023444"/>
    </source>
</evidence>
<keyword evidence="5 13" id="KW-1133">Transmembrane helix</keyword>
<feature type="transmembrane region" description="Helical" evidence="13">
    <location>
        <begin position="185"/>
        <end position="206"/>
    </location>
</feature>
<name>A0ABR7LSR2_9ACTN</name>
<comment type="subcellular location">
    <subcellularLocation>
        <location evidence="1">Membrane</location>
        <topology evidence="1">Multi-pass membrane protein</topology>
    </subcellularLocation>
</comment>
<keyword evidence="8" id="KW-0350">Heme biosynthesis</keyword>
<comment type="caution">
    <text evidence="14">The sequence shown here is derived from an EMBL/GenBank/DDBJ whole genome shotgun (WGS) entry which is preliminary data.</text>
</comment>
<evidence type="ECO:0000313" key="14">
    <source>
        <dbReference type="EMBL" id="MBC6467703.1"/>
    </source>
</evidence>
<feature type="transmembrane region" description="Helical" evidence="13">
    <location>
        <begin position="259"/>
        <end position="278"/>
    </location>
</feature>
<keyword evidence="3 13" id="KW-0812">Transmembrane</keyword>
<evidence type="ECO:0000256" key="9">
    <source>
        <dbReference type="ARBA" id="ARBA00023136"/>
    </source>
</evidence>
<protein>
    <submittedName>
        <fullName evidence="14">Heme A synthase</fullName>
    </submittedName>
</protein>
<evidence type="ECO:0000256" key="10">
    <source>
        <dbReference type="ARBA" id="ARBA00023157"/>
    </source>
</evidence>
<feature type="region of interest" description="Disordered" evidence="12">
    <location>
        <begin position="313"/>
        <end position="350"/>
    </location>
</feature>
<dbReference type="Pfam" id="PF02628">
    <property type="entry name" value="COX15-CtaA"/>
    <property type="match status" value="1"/>
</dbReference>
<evidence type="ECO:0000256" key="4">
    <source>
        <dbReference type="ARBA" id="ARBA00022723"/>
    </source>
</evidence>
<evidence type="ECO:0000256" key="13">
    <source>
        <dbReference type="SAM" id="Phobius"/>
    </source>
</evidence>
<dbReference type="Proteomes" id="UP000805614">
    <property type="component" value="Unassembled WGS sequence"/>
</dbReference>
<keyword evidence="10" id="KW-1015">Disulfide bond</keyword>
<feature type="compositionally biased region" description="Basic and acidic residues" evidence="12">
    <location>
        <begin position="313"/>
        <end position="331"/>
    </location>
</feature>
<accession>A0ABR7LSR2</accession>
<feature type="transmembrane region" description="Helical" evidence="13">
    <location>
        <begin position="115"/>
        <end position="141"/>
    </location>
</feature>
<keyword evidence="4" id="KW-0479">Metal-binding</keyword>
<gene>
    <name evidence="14" type="ORF">HKK74_19710</name>
</gene>
<keyword evidence="6" id="KW-0560">Oxidoreductase</keyword>
<reference evidence="14 15" key="1">
    <citation type="submission" date="2020-06" db="EMBL/GenBank/DDBJ databases">
        <title>Actinomadura xiongansis sp. nov., isolated from soil of Baiyangdian.</title>
        <authorList>
            <person name="Zhang X."/>
        </authorList>
    </citation>
    <scope>NUCLEOTIDE SEQUENCE [LARGE SCALE GENOMIC DNA]</scope>
    <source>
        <strain evidence="14 15">HBUM206468</strain>
    </source>
</reference>
<evidence type="ECO:0000256" key="2">
    <source>
        <dbReference type="ARBA" id="ARBA00022475"/>
    </source>
</evidence>
<evidence type="ECO:0000256" key="12">
    <source>
        <dbReference type="SAM" id="MobiDB-lite"/>
    </source>
</evidence>
<keyword evidence="7" id="KW-0408">Iron</keyword>
<feature type="transmembrane region" description="Helical" evidence="13">
    <location>
        <begin position="29"/>
        <end position="52"/>
    </location>
</feature>
<feature type="transmembrane region" description="Helical" evidence="13">
    <location>
        <begin position="284"/>
        <end position="308"/>
    </location>
</feature>
<keyword evidence="9 13" id="KW-0472">Membrane</keyword>
<keyword evidence="2" id="KW-1003">Cell membrane</keyword>
<dbReference type="InterPro" id="IPR050450">
    <property type="entry name" value="COX15/CtaA_HemeA_synthase"/>
</dbReference>
<dbReference type="PANTHER" id="PTHR35457">
    <property type="entry name" value="HEME A SYNTHASE"/>
    <property type="match status" value="1"/>
</dbReference>
<evidence type="ECO:0000256" key="1">
    <source>
        <dbReference type="ARBA" id="ARBA00004141"/>
    </source>
</evidence>
<dbReference type="InterPro" id="IPR003780">
    <property type="entry name" value="COX15/CtaA_fam"/>
</dbReference>
<evidence type="ECO:0000256" key="3">
    <source>
        <dbReference type="ARBA" id="ARBA00022692"/>
    </source>
</evidence>
<evidence type="ECO:0000256" key="8">
    <source>
        <dbReference type="ARBA" id="ARBA00023133"/>
    </source>
</evidence>
<keyword evidence="15" id="KW-1185">Reference proteome</keyword>
<evidence type="ECO:0000256" key="6">
    <source>
        <dbReference type="ARBA" id="ARBA00023002"/>
    </source>
</evidence>
<feature type="transmembrane region" description="Helical" evidence="13">
    <location>
        <begin position="90"/>
        <end position="108"/>
    </location>
</feature>
<evidence type="ECO:0000256" key="5">
    <source>
        <dbReference type="ARBA" id="ARBA00022989"/>
    </source>
</evidence>
<organism evidence="14 15">
    <name type="scientific">Actinomadura alba</name>
    <dbReference type="NCBI Taxonomy" id="406431"/>
    <lineage>
        <taxon>Bacteria</taxon>
        <taxon>Bacillati</taxon>
        <taxon>Actinomycetota</taxon>
        <taxon>Actinomycetes</taxon>
        <taxon>Streptosporangiales</taxon>
        <taxon>Thermomonosporaceae</taxon>
        <taxon>Actinomadura</taxon>
    </lineage>
</organism>
<feature type="transmembrane region" description="Helical" evidence="13">
    <location>
        <begin position="226"/>
        <end position="247"/>
    </location>
</feature>
<evidence type="ECO:0000256" key="7">
    <source>
        <dbReference type="ARBA" id="ARBA00023004"/>
    </source>
</evidence>
<proteinExistence type="predicted"/>
<feature type="transmembrane region" description="Helical" evidence="13">
    <location>
        <begin position="147"/>
        <end position="164"/>
    </location>
</feature>